<dbReference type="RefSeq" id="XP_026621670.1">
    <property type="nucleotide sequence ID" value="XM_026767799.1"/>
</dbReference>
<protein>
    <submittedName>
        <fullName evidence="1">Uncharacterized protein</fullName>
    </submittedName>
</protein>
<dbReference type="GeneID" id="38136155"/>
<evidence type="ECO:0000313" key="2">
    <source>
        <dbReference type="Proteomes" id="UP000253729"/>
    </source>
</evidence>
<name>A0A3F3PP88_9EURO</name>
<sequence>MVERKAMDAPAIGAYILSDTFGEMVFAILASVLPTCCCRYLPICWWLSLKESEGSTEPWMGLTSIEWN</sequence>
<organism evidence="1 2">
    <name type="scientific">Aspergillus welwitschiae</name>
    <dbReference type="NCBI Taxonomy" id="1341132"/>
    <lineage>
        <taxon>Eukaryota</taxon>
        <taxon>Fungi</taxon>
        <taxon>Dikarya</taxon>
        <taxon>Ascomycota</taxon>
        <taxon>Pezizomycotina</taxon>
        <taxon>Eurotiomycetes</taxon>
        <taxon>Eurotiomycetidae</taxon>
        <taxon>Eurotiales</taxon>
        <taxon>Aspergillaceae</taxon>
        <taxon>Aspergillus</taxon>
        <taxon>Aspergillus subgen. Circumdati</taxon>
    </lineage>
</organism>
<dbReference type="AlphaFoldDB" id="A0A3F3PP88"/>
<proteinExistence type="predicted"/>
<keyword evidence="2" id="KW-1185">Reference proteome</keyword>
<dbReference type="EMBL" id="KZ852074">
    <property type="protein sequence ID" value="RDH28648.1"/>
    <property type="molecule type" value="Genomic_DNA"/>
</dbReference>
<dbReference type="Proteomes" id="UP000253729">
    <property type="component" value="Unassembled WGS sequence"/>
</dbReference>
<accession>A0A3F3PP88</accession>
<gene>
    <name evidence="1" type="ORF">BDQ94DRAFT_151694</name>
</gene>
<evidence type="ECO:0000313" key="1">
    <source>
        <dbReference type="EMBL" id="RDH28648.1"/>
    </source>
</evidence>
<reference evidence="1 2" key="1">
    <citation type="submission" date="2018-07" db="EMBL/GenBank/DDBJ databases">
        <title>The genomes of Aspergillus section Nigri reveals drivers in fungal speciation.</title>
        <authorList>
            <consortium name="DOE Joint Genome Institute"/>
            <person name="Vesth T.C."/>
            <person name="Nybo J."/>
            <person name="Theobald S."/>
            <person name="Brandl J."/>
            <person name="Frisvad J.C."/>
            <person name="Nielsen K.F."/>
            <person name="Lyhne E.K."/>
            <person name="Kogle M.E."/>
            <person name="Kuo A."/>
            <person name="Riley R."/>
            <person name="Clum A."/>
            <person name="Nolan M."/>
            <person name="Lipzen A."/>
            <person name="Salamov A."/>
            <person name="Henrissat B."/>
            <person name="Wiebenga A."/>
            <person name="De vries R.P."/>
            <person name="Grigoriev I.V."/>
            <person name="Mortensen U.H."/>
            <person name="Andersen M.R."/>
            <person name="Baker S.E."/>
        </authorList>
    </citation>
    <scope>NUCLEOTIDE SEQUENCE [LARGE SCALE GENOMIC DNA]</scope>
    <source>
        <strain evidence="1 2">CBS 139.54b</strain>
    </source>
</reference>